<name>A0A2S9IGM7_9GAMM</name>
<dbReference type="Proteomes" id="UP000239181">
    <property type="component" value="Unassembled WGS sequence"/>
</dbReference>
<dbReference type="Pfam" id="PF06267">
    <property type="entry name" value="DUF1028"/>
    <property type="match status" value="1"/>
</dbReference>
<dbReference type="AlphaFoldDB" id="A0A2S9IGM7"/>
<dbReference type="EMBL" id="PDET01000002">
    <property type="protein sequence ID" value="PRD16904.1"/>
    <property type="molecule type" value="Genomic_DNA"/>
</dbReference>
<dbReference type="InterPro" id="IPR029055">
    <property type="entry name" value="Ntn_hydrolases_N"/>
</dbReference>
<protein>
    <submittedName>
        <fullName evidence="1">Fimbrial assembly protein FimA</fullName>
    </submittedName>
</protein>
<dbReference type="PANTHER" id="PTHR39328:SF1">
    <property type="entry name" value="BLL2871 PROTEIN"/>
    <property type="match status" value="1"/>
</dbReference>
<dbReference type="OrthoDB" id="9790012at2"/>
<dbReference type="RefSeq" id="WP_105591486.1">
    <property type="nucleotide sequence ID" value="NZ_PDET01000002.1"/>
</dbReference>
<sequence>MTFSIVARDPRTGAFGAATATAGPAVGALVIHGAARVGAIATQAMTNPLYGIQGIARLREGFTATETLAMLLREDPEAARRQVMIVDRSGSVAHWSGPLCGVYADSLSVNDGAVGGNLLLNAETLAEMRREYQLRSELPFADRLLAAMRAGAVAGGDRRGMHSAALKIWYDREYPDVDARADWSATPLDTLQEVLHQLRQPLFAGFFAEIPKGDPQ</sequence>
<proteinExistence type="predicted"/>
<keyword evidence="2" id="KW-1185">Reference proteome</keyword>
<evidence type="ECO:0000313" key="1">
    <source>
        <dbReference type="EMBL" id="PRD16904.1"/>
    </source>
</evidence>
<dbReference type="SUPFAM" id="SSF56235">
    <property type="entry name" value="N-terminal nucleophile aminohydrolases (Ntn hydrolases)"/>
    <property type="match status" value="1"/>
</dbReference>
<dbReference type="PANTHER" id="PTHR39328">
    <property type="entry name" value="BLL2871 PROTEIN"/>
    <property type="match status" value="1"/>
</dbReference>
<accession>A0A2S9IGM7</accession>
<dbReference type="Gene3D" id="3.60.20.10">
    <property type="entry name" value="Glutamine Phosphoribosylpyrophosphate, subunit 1, domain 1"/>
    <property type="match status" value="1"/>
</dbReference>
<organism evidence="1 2">
    <name type="scientific">Pantoea coffeiphila</name>
    <dbReference type="NCBI Taxonomy" id="1465635"/>
    <lineage>
        <taxon>Bacteria</taxon>
        <taxon>Pseudomonadati</taxon>
        <taxon>Pseudomonadota</taxon>
        <taxon>Gammaproteobacteria</taxon>
        <taxon>Enterobacterales</taxon>
        <taxon>Erwiniaceae</taxon>
        <taxon>Pantoea</taxon>
    </lineage>
</organism>
<reference evidence="1 2" key="1">
    <citation type="submission" date="2017-10" db="EMBL/GenBank/DDBJ databases">
        <title>Draft genome of two endophytic bacteria isolated from 'guarana' Paullinia cupana (Mart.) Ducke.</title>
        <authorList>
            <person name="Siqueira K.A."/>
            <person name="Liotti R.G."/>
            <person name="Mendes T.A."/>
            <person name="Soares M.A."/>
        </authorList>
    </citation>
    <scope>NUCLEOTIDE SEQUENCE [LARGE SCALE GENOMIC DNA]</scope>
    <source>
        <strain evidence="1 2">342</strain>
    </source>
</reference>
<evidence type="ECO:0000313" key="2">
    <source>
        <dbReference type="Proteomes" id="UP000239181"/>
    </source>
</evidence>
<gene>
    <name evidence="1" type="ORF">CQW29_04355</name>
</gene>
<comment type="caution">
    <text evidence="1">The sequence shown here is derived from an EMBL/GenBank/DDBJ whole genome shotgun (WGS) entry which is preliminary data.</text>
</comment>
<dbReference type="InterPro" id="IPR010430">
    <property type="entry name" value="DUF1028"/>
</dbReference>